<reference evidence="2" key="2">
    <citation type="submission" date="2023-01" db="EMBL/GenBank/DDBJ databases">
        <authorList>
            <person name="Sun Q."/>
            <person name="Evtushenko L."/>
        </authorList>
    </citation>
    <scope>NUCLEOTIDE SEQUENCE</scope>
    <source>
        <strain evidence="2">VKM B-2347</strain>
    </source>
</reference>
<sequence>MNDHERKIRNAAYRLWEQAGQPEGRDHEFWLKAEKSLKDEPVGGPKGTSPKKAAMPMEPVEKTPPQKPGKLATVASDLAAADAGKAQSATKGRASAKAKSESVAAEPPVSANDPAVEPSKKASQAAGLTPGAVSRAKARGKATQAKGS</sequence>
<proteinExistence type="predicted"/>
<feature type="compositionally biased region" description="Low complexity" evidence="1">
    <location>
        <begin position="70"/>
        <end position="106"/>
    </location>
</feature>
<dbReference type="RefSeq" id="WP_271167618.1">
    <property type="nucleotide sequence ID" value="NZ_BSFI01000004.1"/>
</dbReference>
<dbReference type="InterPro" id="IPR021327">
    <property type="entry name" value="DUF2934"/>
</dbReference>
<protein>
    <recommendedName>
        <fullName evidence="4">DUF2934 domain-containing protein</fullName>
    </recommendedName>
</protein>
<evidence type="ECO:0000313" key="3">
    <source>
        <dbReference type="Proteomes" id="UP001143372"/>
    </source>
</evidence>
<dbReference type="AlphaFoldDB" id="A0A9W6MV52"/>
<feature type="region of interest" description="Disordered" evidence="1">
    <location>
        <begin position="17"/>
        <end position="148"/>
    </location>
</feature>
<dbReference type="Pfam" id="PF11154">
    <property type="entry name" value="DUF2934"/>
    <property type="match status" value="1"/>
</dbReference>
<gene>
    <name evidence="2" type="ORF">GCM10008179_10130</name>
</gene>
<feature type="compositionally biased region" description="Basic and acidic residues" evidence="1">
    <location>
        <begin position="23"/>
        <end position="41"/>
    </location>
</feature>
<comment type="caution">
    <text evidence="2">The sequence shown here is derived from an EMBL/GenBank/DDBJ whole genome shotgun (WGS) entry which is preliminary data.</text>
</comment>
<reference evidence="2" key="1">
    <citation type="journal article" date="2014" name="Int. J. Syst. Evol. Microbiol.">
        <title>Complete genome sequence of Corynebacterium casei LMG S-19264T (=DSM 44701T), isolated from a smear-ripened cheese.</title>
        <authorList>
            <consortium name="US DOE Joint Genome Institute (JGI-PGF)"/>
            <person name="Walter F."/>
            <person name="Albersmeier A."/>
            <person name="Kalinowski J."/>
            <person name="Ruckert C."/>
        </authorList>
    </citation>
    <scope>NUCLEOTIDE SEQUENCE</scope>
    <source>
        <strain evidence="2">VKM B-2347</strain>
    </source>
</reference>
<evidence type="ECO:0000256" key="1">
    <source>
        <dbReference type="SAM" id="MobiDB-lite"/>
    </source>
</evidence>
<evidence type="ECO:0008006" key="4">
    <source>
        <dbReference type="Google" id="ProtNLM"/>
    </source>
</evidence>
<name>A0A9W6MV52_9HYPH</name>
<organism evidence="2 3">
    <name type="scientific">Hansschlegelia plantiphila</name>
    <dbReference type="NCBI Taxonomy" id="374655"/>
    <lineage>
        <taxon>Bacteria</taxon>
        <taxon>Pseudomonadati</taxon>
        <taxon>Pseudomonadota</taxon>
        <taxon>Alphaproteobacteria</taxon>
        <taxon>Hyphomicrobiales</taxon>
        <taxon>Methylopilaceae</taxon>
        <taxon>Hansschlegelia</taxon>
    </lineage>
</organism>
<accession>A0A9W6MV52</accession>
<evidence type="ECO:0000313" key="2">
    <source>
        <dbReference type="EMBL" id="GLK67375.1"/>
    </source>
</evidence>
<dbReference type="EMBL" id="BSFI01000004">
    <property type="protein sequence ID" value="GLK67375.1"/>
    <property type="molecule type" value="Genomic_DNA"/>
</dbReference>
<keyword evidence="3" id="KW-1185">Reference proteome</keyword>
<dbReference type="Proteomes" id="UP001143372">
    <property type="component" value="Unassembled WGS sequence"/>
</dbReference>